<organism evidence="1">
    <name type="scientific">Anguilla anguilla</name>
    <name type="common">European freshwater eel</name>
    <name type="synonym">Muraena anguilla</name>
    <dbReference type="NCBI Taxonomy" id="7936"/>
    <lineage>
        <taxon>Eukaryota</taxon>
        <taxon>Metazoa</taxon>
        <taxon>Chordata</taxon>
        <taxon>Craniata</taxon>
        <taxon>Vertebrata</taxon>
        <taxon>Euteleostomi</taxon>
        <taxon>Actinopterygii</taxon>
        <taxon>Neopterygii</taxon>
        <taxon>Teleostei</taxon>
        <taxon>Anguilliformes</taxon>
        <taxon>Anguillidae</taxon>
        <taxon>Anguilla</taxon>
    </lineage>
</organism>
<accession>A0A0E9VPB9</accession>
<proteinExistence type="predicted"/>
<reference evidence="1" key="1">
    <citation type="submission" date="2014-11" db="EMBL/GenBank/DDBJ databases">
        <authorList>
            <person name="Amaro Gonzalez C."/>
        </authorList>
    </citation>
    <scope>NUCLEOTIDE SEQUENCE</scope>
</reference>
<reference evidence="1" key="2">
    <citation type="journal article" date="2015" name="Fish Shellfish Immunol.">
        <title>Early steps in the European eel (Anguilla anguilla)-Vibrio vulnificus interaction in the gills: Role of the RtxA13 toxin.</title>
        <authorList>
            <person name="Callol A."/>
            <person name="Pajuelo D."/>
            <person name="Ebbesson L."/>
            <person name="Teles M."/>
            <person name="MacKenzie S."/>
            <person name="Amaro C."/>
        </authorList>
    </citation>
    <scope>NUCLEOTIDE SEQUENCE</scope>
</reference>
<evidence type="ECO:0000313" key="1">
    <source>
        <dbReference type="EMBL" id="JAH79907.1"/>
    </source>
</evidence>
<dbReference type="EMBL" id="GBXM01028670">
    <property type="protein sequence ID" value="JAH79907.1"/>
    <property type="molecule type" value="Transcribed_RNA"/>
</dbReference>
<name>A0A0E9VPB9_ANGAN</name>
<sequence length="14" mass="1724">MFRSSHSCFKFLCM</sequence>
<protein>
    <submittedName>
        <fullName evidence="1">Uncharacterized protein</fullName>
    </submittedName>
</protein>